<evidence type="ECO:0000256" key="2">
    <source>
        <dbReference type="ARBA" id="ARBA00022771"/>
    </source>
</evidence>
<dbReference type="Gene3D" id="2.20.25.240">
    <property type="match status" value="1"/>
</dbReference>
<name>A0A8S9YX49_9TREM</name>
<dbReference type="Pfam" id="PF04500">
    <property type="entry name" value="FLYWCH"/>
    <property type="match status" value="1"/>
</dbReference>
<dbReference type="OrthoDB" id="6159439at2759"/>
<evidence type="ECO:0000313" key="8">
    <source>
        <dbReference type="Proteomes" id="UP000822476"/>
    </source>
</evidence>
<evidence type="ECO:0000256" key="3">
    <source>
        <dbReference type="ARBA" id="ARBA00022833"/>
    </source>
</evidence>
<organism evidence="7 8">
    <name type="scientific">Paragonimus skrjabini miyazakii</name>
    <dbReference type="NCBI Taxonomy" id="59628"/>
    <lineage>
        <taxon>Eukaryota</taxon>
        <taxon>Metazoa</taxon>
        <taxon>Spiralia</taxon>
        <taxon>Lophotrochozoa</taxon>
        <taxon>Platyhelminthes</taxon>
        <taxon>Trematoda</taxon>
        <taxon>Digenea</taxon>
        <taxon>Plagiorchiida</taxon>
        <taxon>Troglotremata</taxon>
        <taxon>Troglotrematidae</taxon>
        <taxon>Paragonimus</taxon>
    </lineage>
</organism>
<gene>
    <name evidence="7" type="ORF">EG68_04844</name>
</gene>
<dbReference type="Proteomes" id="UP000822476">
    <property type="component" value="Unassembled WGS sequence"/>
</dbReference>
<evidence type="ECO:0000256" key="1">
    <source>
        <dbReference type="ARBA" id="ARBA00022723"/>
    </source>
</evidence>
<accession>A0A8S9YX49</accession>
<keyword evidence="2 4" id="KW-0863">Zinc-finger</keyword>
<feature type="domain" description="C2H2-type" evidence="6">
    <location>
        <begin position="131"/>
        <end position="161"/>
    </location>
</feature>
<keyword evidence="1" id="KW-0479">Metal-binding</keyword>
<sequence length="850" mass="92658">MESTPQPYSQLDTIDIVEPITLDLSTDGGSTEEMDENLCNEVTSGSSDDDTSNALGNLNPTLGSSILNNHCARPQGTVAQPSVTDKPCDGKWTIVKVRVSFDITRKGERSLVVDGYKFTKSRDGMCNRVFWRCSRRECKATAVTVADRVEHIRAVHSHEPPVPAEFFADHSVQYEQEVKFNNVVNTQRPRARRRSQPGRLVSRVVFEGFGRTSEGDLPYDTYDPWLSVPNDSTKEDDSKVFELISPDMTPPARTATNGLTADTLTAILSHLVERRSSEVVKSGYSETKTSEVSASFAPRVDPSKLPVPISVTSRTSHNCTGQPSQPSVDCENHERSFGSYPTNGCRIAEDVNGRNPKGHSSLEQLAAVASSFAEGSGFVVFSGSNSELDRVSSPVSNSLPVLISPVLQFSQTPTDSDSGYKQANICVMRPIQNPHTSTNWNHSSAIFQPAKFENNSYDFASEREPSVQQVSLFSTDSRDSHLPVTCPLSPSVGTIAASHELPFPMSNGVIANRASKSTSYQSTTGNQDGRAHIGLLEHAAVENVFVQRCSSNRPNSTSLILNSGLSSQLTKQPCVRHVLRDCDRPICPTVSSTSLSYGVLRSNQPNVWESSTNPARYPQYSEHSVTPGKLPNTLNLLVHWKKEKIRESVEEDSEFDSRDGEHDLGFDNDLTIRTGSGDNCYPCCACEQTDSPASLVQVKKRRLSSDFSENVSEGKLVCCCPTTTPADKHALEPNLCSPSATGQPNGTTPVSPDHNDICAQVQDDVLVKVLKTVQQLTAKLNGDADPPEVIQNCRAIQACLDTIAAIKRSKATEPYGLNPVGLEQHISPTNAAVTKRDPRAQYNGLSESHQ</sequence>
<evidence type="ECO:0000256" key="4">
    <source>
        <dbReference type="PROSITE-ProRule" id="PRU00042"/>
    </source>
</evidence>
<dbReference type="InterPro" id="IPR013087">
    <property type="entry name" value="Znf_C2H2_type"/>
</dbReference>
<dbReference type="GO" id="GO:0008270">
    <property type="term" value="F:zinc ion binding"/>
    <property type="evidence" value="ECO:0007669"/>
    <property type="project" value="UniProtKB-KW"/>
</dbReference>
<feature type="region of interest" description="Disordered" evidence="5">
    <location>
        <begin position="313"/>
        <end position="335"/>
    </location>
</feature>
<keyword evidence="3" id="KW-0862">Zinc</keyword>
<dbReference type="PROSITE" id="PS50157">
    <property type="entry name" value="ZINC_FINGER_C2H2_2"/>
    <property type="match status" value="1"/>
</dbReference>
<proteinExistence type="predicted"/>
<dbReference type="InterPro" id="IPR007588">
    <property type="entry name" value="Znf_FLYWCH"/>
</dbReference>
<feature type="compositionally biased region" description="Polar residues" evidence="5">
    <location>
        <begin position="313"/>
        <end position="327"/>
    </location>
</feature>
<evidence type="ECO:0000256" key="5">
    <source>
        <dbReference type="SAM" id="MobiDB-lite"/>
    </source>
</evidence>
<protein>
    <recommendedName>
        <fullName evidence="6">C2H2-type domain-containing protein</fullName>
    </recommendedName>
</protein>
<dbReference type="AlphaFoldDB" id="A0A8S9YX49"/>
<comment type="caution">
    <text evidence="7">The sequence shown here is derived from an EMBL/GenBank/DDBJ whole genome shotgun (WGS) entry which is preliminary data.</text>
</comment>
<dbReference type="EMBL" id="JTDE01002048">
    <property type="protein sequence ID" value="KAF7257946.1"/>
    <property type="molecule type" value="Genomic_DNA"/>
</dbReference>
<keyword evidence="8" id="KW-1185">Reference proteome</keyword>
<evidence type="ECO:0000313" key="7">
    <source>
        <dbReference type="EMBL" id="KAF7257946.1"/>
    </source>
</evidence>
<reference evidence="7" key="1">
    <citation type="submission" date="2019-07" db="EMBL/GenBank/DDBJ databases">
        <title>Annotation for the trematode Paragonimus miyazaki's.</title>
        <authorList>
            <person name="Choi Y.-J."/>
        </authorList>
    </citation>
    <scope>NUCLEOTIDE SEQUENCE</scope>
    <source>
        <strain evidence="7">Japan</strain>
    </source>
</reference>
<evidence type="ECO:0000259" key="6">
    <source>
        <dbReference type="PROSITE" id="PS50157"/>
    </source>
</evidence>